<accession>A0M2S6</accession>
<evidence type="ECO:0000313" key="2">
    <source>
        <dbReference type="Proteomes" id="UP000000755"/>
    </source>
</evidence>
<gene>
    <name evidence="1" type="ordered locus">GFO_1956</name>
</gene>
<organism evidence="1 2">
    <name type="scientific">Christiangramia forsetii (strain DSM 17595 / CGMCC 1.15422 / KT0803)</name>
    <name type="common">Gramella forsetii</name>
    <dbReference type="NCBI Taxonomy" id="411154"/>
    <lineage>
        <taxon>Bacteria</taxon>
        <taxon>Pseudomonadati</taxon>
        <taxon>Bacteroidota</taxon>
        <taxon>Flavobacteriia</taxon>
        <taxon>Flavobacteriales</taxon>
        <taxon>Flavobacteriaceae</taxon>
        <taxon>Christiangramia</taxon>
    </lineage>
</organism>
<sequence length="39" mass="4439">MDLEKLNLVENELGNNLGKSNFDISGFFNNSYFVTNNLL</sequence>
<name>A0M2S6_CHRFK</name>
<proteinExistence type="predicted"/>
<protein>
    <submittedName>
        <fullName evidence="1">Uncharacterized protein</fullName>
    </submittedName>
</protein>
<evidence type="ECO:0000313" key="1">
    <source>
        <dbReference type="EMBL" id="CAL66921.1"/>
    </source>
</evidence>
<reference evidence="1 2" key="1">
    <citation type="journal article" date="2006" name="Environ. Microbiol.">
        <title>Whole genome analysis of the marine Bacteroidetes'Gramella forsetii' reveals adaptations to degradation of polymeric organic matter.</title>
        <authorList>
            <person name="Bauer M."/>
            <person name="Kube M."/>
            <person name="Teeling H."/>
            <person name="Richter M."/>
            <person name="Lombardot T."/>
            <person name="Allers E."/>
            <person name="Wuerdemann C.A."/>
            <person name="Quast C."/>
            <person name="Kuhl H."/>
            <person name="Knaust F."/>
            <person name="Woebken D."/>
            <person name="Bischof K."/>
            <person name="Mussmann M."/>
            <person name="Choudhuri J.V."/>
            <person name="Meyer F."/>
            <person name="Reinhardt R."/>
            <person name="Amann R.I."/>
            <person name="Gloeckner F.O."/>
        </authorList>
    </citation>
    <scope>NUCLEOTIDE SEQUENCE [LARGE SCALE GENOMIC DNA]</scope>
    <source>
        <strain evidence="1 2">KT0803</strain>
    </source>
</reference>
<dbReference type="EMBL" id="CU207366">
    <property type="protein sequence ID" value="CAL66921.1"/>
    <property type="molecule type" value="Genomic_DNA"/>
</dbReference>
<dbReference type="HOGENOM" id="CLU_3310491_0_0_10"/>
<dbReference type="KEGG" id="gfo:GFO_1956"/>
<dbReference type="Proteomes" id="UP000000755">
    <property type="component" value="Chromosome"/>
</dbReference>
<dbReference type="AlphaFoldDB" id="A0M2S6"/>